<dbReference type="SMART" id="SM00862">
    <property type="entry name" value="Trans_reg_C"/>
    <property type="match status" value="1"/>
</dbReference>
<accession>A0A3E4Y853</accession>
<dbReference type="GO" id="GO:0006355">
    <property type="term" value="P:regulation of DNA-templated transcription"/>
    <property type="evidence" value="ECO:0007669"/>
    <property type="project" value="InterPro"/>
</dbReference>
<evidence type="ECO:0000259" key="5">
    <source>
        <dbReference type="PROSITE" id="PS51755"/>
    </source>
</evidence>
<dbReference type="InterPro" id="IPR039420">
    <property type="entry name" value="WalR-like"/>
</dbReference>
<dbReference type="PANTHER" id="PTHR48111">
    <property type="entry name" value="REGULATOR OF RPOS"/>
    <property type="match status" value="1"/>
</dbReference>
<evidence type="ECO:0000256" key="3">
    <source>
        <dbReference type="ARBA" id="ARBA00023125"/>
    </source>
</evidence>
<protein>
    <submittedName>
        <fullName evidence="6">DNA-binding response regulator</fullName>
    </submittedName>
</protein>
<dbReference type="CDD" id="cd00383">
    <property type="entry name" value="trans_reg_C"/>
    <property type="match status" value="1"/>
</dbReference>
<evidence type="ECO:0000256" key="1">
    <source>
        <dbReference type="ARBA" id="ARBA00022553"/>
    </source>
</evidence>
<sequence length="143" mass="16972">MGKVLIAAFDDKEEITFDELLSFLKSKSHIKVLNTFPNDSCLRYDNLVIDTKYRMVERDGESIELTNYEFEILYLLAQYPGQVFSKEQIYNQVWKEPYYGVEDNVMSLIRRIRKKIEPDPSRPIYILTVWGIGYKFNNAIKRK</sequence>
<dbReference type="GO" id="GO:0032993">
    <property type="term" value="C:protein-DNA complex"/>
    <property type="evidence" value="ECO:0007669"/>
    <property type="project" value="TreeGrafter"/>
</dbReference>
<comment type="caution">
    <text evidence="6">The sequence shown here is derived from an EMBL/GenBank/DDBJ whole genome shotgun (WGS) entry which is preliminary data.</text>
</comment>
<dbReference type="GO" id="GO:0000976">
    <property type="term" value="F:transcription cis-regulatory region binding"/>
    <property type="evidence" value="ECO:0007669"/>
    <property type="project" value="TreeGrafter"/>
</dbReference>
<dbReference type="InterPro" id="IPR001867">
    <property type="entry name" value="OmpR/PhoB-type_DNA-bd"/>
</dbReference>
<dbReference type="Gene3D" id="1.10.10.10">
    <property type="entry name" value="Winged helix-like DNA-binding domain superfamily/Winged helix DNA-binding domain"/>
    <property type="match status" value="1"/>
</dbReference>
<evidence type="ECO:0000313" key="7">
    <source>
        <dbReference type="Proteomes" id="UP000260758"/>
    </source>
</evidence>
<evidence type="ECO:0000256" key="2">
    <source>
        <dbReference type="ARBA" id="ARBA00023012"/>
    </source>
</evidence>
<name>A0A3E4Y853_9FIRM</name>
<dbReference type="FunFam" id="1.10.10.10:FF:000018">
    <property type="entry name" value="DNA-binding response regulator ResD"/>
    <property type="match status" value="1"/>
</dbReference>
<gene>
    <name evidence="6" type="ORF">DXB99_11310</name>
</gene>
<dbReference type="PANTHER" id="PTHR48111:SF40">
    <property type="entry name" value="PHOSPHATE REGULON TRANSCRIPTIONAL REGULATORY PROTEIN PHOB"/>
    <property type="match status" value="1"/>
</dbReference>
<dbReference type="AlphaFoldDB" id="A0A3E4Y853"/>
<dbReference type="PROSITE" id="PS51755">
    <property type="entry name" value="OMPR_PHOB"/>
    <property type="match status" value="1"/>
</dbReference>
<keyword evidence="1" id="KW-0597">Phosphoprotein</keyword>
<dbReference type="SUPFAM" id="SSF46894">
    <property type="entry name" value="C-terminal effector domain of the bipartite response regulators"/>
    <property type="match status" value="1"/>
</dbReference>
<dbReference type="GO" id="GO:0005829">
    <property type="term" value="C:cytosol"/>
    <property type="evidence" value="ECO:0007669"/>
    <property type="project" value="TreeGrafter"/>
</dbReference>
<dbReference type="GO" id="GO:0000156">
    <property type="term" value="F:phosphorelay response regulator activity"/>
    <property type="evidence" value="ECO:0007669"/>
    <property type="project" value="TreeGrafter"/>
</dbReference>
<proteinExistence type="predicted"/>
<keyword evidence="2" id="KW-0902">Two-component regulatory system</keyword>
<evidence type="ECO:0000256" key="4">
    <source>
        <dbReference type="PROSITE-ProRule" id="PRU01091"/>
    </source>
</evidence>
<dbReference type="EMBL" id="QSTP01000012">
    <property type="protein sequence ID" value="RGM70033.1"/>
    <property type="molecule type" value="Genomic_DNA"/>
</dbReference>
<dbReference type="Pfam" id="PF00486">
    <property type="entry name" value="Trans_reg_C"/>
    <property type="match status" value="1"/>
</dbReference>
<keyword evidence="3 4" id="KW-0238">DNA-binding</keyword>
<organism evidence="6 7">
    <name type="scientific">Agathobacter rectalis</name>
    <dbReference type="NCBI Taxonomy" id="39491"/>
    <lineage>
        <taxon>Bacteria</taxon>
        <taxon>Bacillati</taxon>
        <taxon>Bacillota</taxon>
        <taxon>Clostridia</taxon>
        <taxon>Lachnospirales</taxon>
        <taxon>Lachnospiraceae</taxon>
        <taxon>Agathobacter</taxon>
    </lineage>
</organism>
<dbReference type="RefSeq" id="WP_117718998.1">
    <property type="nucleotide sequence ID" value="NZ_QSTP01000012.1"/>
</dbReference>
<dbReference type="InterPro" id="IPR036388">
    <property type="entry name" value="WH-like_DNA-bd_sf"/>
</dbReference>
<feature type="domain" description="OmpR/PhoB-type" evidence="5">
    <location>
        <begin position="39"/>
        <end position="138"/>
    </location>
</feature>
<evidence type="ECO:0000313" key="6">
    <source>
        <dbReference type="EMBL" id="RGM70033.1"/>
    </source>
</evidence>
<dbReference type="InterPro" id="IPR016032">
    <property type="entry name" value="Sig_transdc_resp-reg_C-effctor"/>
</dbReference>
<reference evidence="6 7" key="1">
    <citation type="submission" date="2018-08" db="EMBL/GenBank/DDBJ databases">
        <title>A genome reference for cultivated species of the human gut microbiota.</title>
        <authorList>
            <person name="Zou Y."/>
            <person name="Xue W."/>
            <person name="Luo G."/>
        </authorList>
    </citation>
    <scope>NUCLEOTIDE SEQUENCE [LARGE SCALE GENOMIC DNA]</scope>
    <source>
        <strain evidence="6 7">OM07-13</strain>
    </source>
</reference>
<feature type="DNA-binding region" description="OmpR/PhoB-type" evidence="4">
    <location>
        <begin position="39"/>
        <end position="138"/>
    </location>
</feature>
<dbReference type="Proteomes" id="UP000260758">
    <property type="component" value="Unassembled WGS sequence"/>
</dbReference>